<dbReference type="KEGG" id="bgd:bgla_2g03600"/>
<dbReference type="EMBL" id="CP002600">
    <property type="protein sequence ID" value="AEA62836.1"/>
    <property type="molecule type" value="Genomic_DNA"/>
</dbReference>
<keyword evidence="2" id="KW-1185">Reference proteome</keyword>
<dbReference type="AlphaFoldDB" id="F2LIP2"/>
<dbReference type="RefSeq" id="WP_013689168.1">
    <property type="nucleotide sequence ID" value="NC_015376.1"/>
</dbReference>
<name>F2LIP2_BURGS</name>
<sequence length="68" mass="7021">MSPTLMRGAALATLLPCAQGSIAVRAGLARTALTPLDTPRIVRANPIEIALEEDGVLMCASLDTEADS</sequence>
<evidence type="ECO:0000313" key="2">
    <source>
        <dbReference type="Proteomes" id="UP000008316"/>
    </source>
</evidence>
<protein>
    <submittedName>
        <fullName evidence="1">Uncharacterized protein</fullName>
    </submittedName>
</protein>
<gene>
    <name evidence="1" type="ordered locus">bgla_2g03600</name>
</gene>
<dbReference type="STRING" id="999541.bgla_2g03600"/>
<evidence type="ECO:0000313" key="1">
    <source>
        <dbReference type="EMBL" id="AEA62836.1"/>
    </source>
</evidence>
<organism evidence="1 2">
    <name type="scientific">Burkholderia gladioli (strain BSR3)</name>
    <dbReference type="NCBI Taxonomy" id="999541"/>
    <lineage>
        <taxon>Bacteria</taxon>
        <taxon>Pseudomonadati</taxon>
        <taxon>Pseudomonadota</taxon>
        <taxon>Betaproteobacteria</taxon>
        <taxon>Burkholderiales</taxon>
        <taxon>Burkholderiaceae</taxon>
        <taxon>Burkholderia</taxon>
    </lineage>
</organism>
<dbReference type="HOGENOM" id="CLU_2785833_0_0_4"/>
<proteinExistence type="predicted"/>
<accession>F2LIP2</accession>
<dbReference type="Proteomes" id="UP000008316">
    <property type="component" value="Chromosome 2"/>
</dbReference>
<reference evidence="1 2" key="1">
    <citation type="journal article" date="2011" name="J. Bacteriol.">
        <title>Complete genome sequence of Burkholderia gladioli BSR3.</title>
        <authorList>
            <person name="Seo Y.S."/>
            <person name="Lim J."/>
            <person name="Choi B.S."/>
            <person name="Kim H."/>
            <person name="Goo E."/>
            <person name="Lee B."/>
            <person name="Lim J.S."/>
            <person name="Choi I.Y."/>
            <person name="Moon J.S."/>
            <person name="Kim J."/>
            <person name="Hwang I."/>
        </authorList>
    </citation>
    <scope>NUCLEOTIDE SEQUENCE [LARGE SCALE GENOMIC DNA]</scope>
    <source>
        <strain evidence="1 2">BSR3</strain>
    </source>
</reference>